<evidence type="ECO:0000313" key="2">
    <source>
        <dbReference type="Proteomes" id="UP001275084"/>
    </source>
</evidence>
<keyword evidence="2" id="KW-1185">Reference proteome</keyword>
<dbReference type="Proteomes" id="UP001275084">
    <property type="component" value="Unassembled WGS sequence"/>
</dbReference>
<organism evidence="1 2">
    <name type="scientific">Lasiosphaeria hispida</name>
    <dbReference type="NCBI Taxonomy" id="260671"/>
    <lineage>
        <taxon>Eukaryota</taxon>
        <taxon>Fungi</taxon>
        <taxon>Dikarya</taxon>
        <taxon>Ascomycota</taxon>
        <taxon>Pezizomycotina</taxon>
        <taxon>Sordariomycetes</taxon>
        <taxon>Sordariomycetidae</taxon>
        <taxon>Sordariales</taxon>
        <taxon>Lasiosphaeriaceae</taxon>
        <taxon>Lasiosphaeria</taxon>
    </lineage>
</organism>
<dbReference type="EMBL" id="JAUIQD010000006">
    <property type="protein sequence ID" value="KAK3345977.1"/>
    <property type="molecule type" value="Genomic_DNA"/>
</dbReference>
<accession>A0AAJ0MAC5</accession>
<protein>
    <submittedName>
        <fullName evidence="1">Uncharacterized protein</fullName>
    </submittedName>
</protein>
<comment type="caution">
    <text evidence="1">The sequence shown here is derived from an EMBL/GenBank/DDBJ whole genome shotgun (WGS) entry which is preliminary data.</text>
</comment>
<evidence type="ECO:0000313" key="1">
    <source>
        <dbReference type="EMBL" id="KAK3345977.1"/>
    </source>
</evidence>
<proteinExistence type="predicted"/>
<reference evidence="1" key="1">
    <citation type="journal article" date="2023" name="Mol. Phylogenet. Evol.">
        <title>Genome-scale phylogeny and comparative genomics of the fungal order Sordariales.</title>
        <authorList>
            <person name="Hensen N."/>
            <person name="Bonometti L."/>
            <person name="Westerberg I."/>
            <person name="Brannstrom I.O."/>
            <person name="Guillou S."/>
            <person name="Cros-Aarteil S."/>
            <person name="Calhoun S."/>
            <person name="Haridas S."/>
            <person name="Kuo A."/>
            <person name="Mondo S."/>
            <person name="Pangilinan J."/>
            <person name="Riley R."/>
            <person name="LaButti K."/>
            <person name="Andreopoulos B."/>
            <person name="Lipzen A."/>
            <person name="Chen C."/>
            <person name="Yan M."/>
            <person name="Daum C."/>
            <person name="Ng V."/>
            <person name="Clum A."/>
            <person name="Steindorff A."/>
            <person name="Ohm R.A."/>
            <person name="Martin F."/>
            <person name="Silar P."/>
            <person name="Natvig D.O."/>
            <person name="Lalanne C."/>
            <person name="Gautier V."/>
            <person name="Ament-Velasquez S.L."/>
            <person name="Kruys A."/>
            <person name="Hutchinson M.I."/>
            <person name="Powell A.J."/>
            <person name="Barry K."/>
            <person name="Miller A.N."/>
            <person name="Grigoriev I.V."/>
            <person name="Debuchy R."/>
            <person name="Gladieux P."/>
            <person name="Hiltunen Thoren M."/>
            <person name="Johannesson H."/>
        </authorList>
    </citation>
    <scope>NUCLEOTIDE SEQUENCE</scope>
    <source>
        <strain evidence="1">CBS 955.72</strain>
    </source>
</reference>
<dbReference type="AlphaFoldDB" id="A0AAJ0MAC5"/>
<reference evidence="1" key="2">
    <citation type="submission" date="2023-06" db="EMBL/GenBank/DDBJ databases">
        <authorList>
            <consortium name="Lawrence Berkeley National Laboratory"/>
            <person name="Haridas S."/>
            <person name="Hensen N."/>
            <person name="Bonometti L."/>
            <person name="Westerberg I."/>
            <person name="Brannstrom I.O."/>
            <person name="Guillou S."/>
            <person name="Cros-Aarteil S."/>
            <person name="Calhoun S."/>
            <person name="Kuo A."/>
            <person name="Mondo S."/>
            <person name="Pangilinan J."/>
            <person name="Riley R."/>
            <person name="Labutti K."/>
            <person name="Andreopoulos B."/>
            <person name="Lipzen A."/>
            <person name="Chen C."/>
            <person name="Yanf M."/>
            <person name="Daum C."/>
            <person name="Ng V."/>
            <person name="Clum A."/>
            <person name="Steindorff A."/>
            <person name="Ohm R."/>
            <person name="Martin F."/>
            <person name="Silar P."/>
            <person name="Natvig D."/>
            <person name="Lalanne C."/>
            <person name="Gautier V."/>
            <person name="Ament-Velasquez S.L."/>
            <person name="Kruys A."/>
            <person name="Hutchinson M.I."/>
            <person name="Powell A.J."/>
            <person name="Barry K."/>
            <person name="Miller A.N."/>
            <person name="Grigoriev I.V."/>
            <person name="Debuchy R."/>
            <person name="Gladieux P."/>
            <person name="Thoren M.H."/>
            <person name="Johannesson H."/>
        </authorList>
    </citation>
    <scope>NUCLEOTIDE SEQUENCE</scope>
    <source>
        <strain evidence="1">CBS 955.72</strain>
    </source>
</reference>
<gene>
    <name evidence="1" type="ORF">B0T25DRAFT_266637</name>
</gene>
<name>A0AAJ0MAC5_9PEZI</name>
<sequence length="117" mass="13529">MGWWSAVALRAVWTIVVTWRLLWGAGVLRRLWRFIFPATTTAILPARASPKSAPKFNPKRWEVEGLKMWCGRTSLCTSNARRRAVAFGLPWRLPTSSHDFFESSQSLIYRRKPLPSR</sequence>